<feature type="transmembrane region" description="Helical" evidence="1">
    <location>
        <begin position="622"/>
        <end position="640"/>
    </location>
</feature>
<organism evidence="3">
    <name type="scientific">Oryza punctata</name>
    <name type="common">Red rice</name>
    <dbReference type="NCBI Taxonomy" id="4537"/>
    <lineage>
        <taxon>Eukaryota</taxon>
        <taxon>Viridiplantae</taxon>
        <taxon>Streptophyta</taxon>
        <taxon>Embryophyta</taxon>
        <taxon>Tracheophyta</taxon>
        <taxon>Spermatophyta</taxon>
        <taxon>Magnoliopsida</taxon>
        <taxon>Liliopsida</taxon>
        <taxon>Poales</taxon>
        <taxon>Poaceae</taxon>
        <taxon>BOP clade</taxon>
        <taxon>Oryzoideae</taxon>
        <taxon>Oryzeae</taxon>
        <taxon>Oryzinae</taxon>
        <taxon>Oryza</taxon>
    </lineage>
</organism>
<dbReference type="Pfam" id="PF00149">
    <property type="entry name" value="Metallophos"/>
    <property type="match status" value="1"/>
</dbReference>
<proteinExistence type="predicted"/>
<dbReference type="Gramene" id="OPUNC07G02010.5">
    <property type="protein sequence ID" value="OPUNC07G02010.5"/>
    <property type="gene ID" value="OPUNC07G02010"/>
</dbReference>
<keyword evidence="1" id="KW-0472">Membrane</keyword>
<dbReference type="InterPro" id="IPR004843">
    <property type="entry name" value="Calcineurin-like_PHP"/>
</dbReference>
<keyword evidence="1" id="KW-0812">Transmembrane</keyword>
<keyword evidence="4" id="KW-1185">Reference proteome</keyword>
<feature type="domain" description="Calcineurin-like phosphoesterase" evidence="2">
    <location>
        <begin position="275"/>
        <end position="478"/>
    </location>
</feature>
<dbReference type="PANTHER" id="PTHR34211">
    <property type="entry name" value="CALCINEURIN-LIKE METALLO-PHOSPHOESTERASE SUPERFAMILY PROTEIN"/>
    <property type="match status" value="1"/>
</dbReference>
<feature type="transmembrane region" description="Helical" evidence="1">
    <location>
        <begin position="41"/>
        <end position="62"/>
    </location>
</feature>
<dbReference type="Proteomes" id="UP000026962">
    <property type="component" value="Chromosome 7"/>
</dbReference>
<dbReference type="Gene3D" id="3.60.21.10">
    <property type="match status" value="1"/>
</dbReference>
<reference evidence="3" key="2">
    <citation type="submission" date="2018-05" db="EMBL/GenBank/DDBJ databases">
        <title>OpunRS2 (Oryza punctata Reference Sequence Version 2).</title>
        <authorList>
            <person name="Zhang J."/>
            <person name="Kudrna D."/>
            <person name="Lee S."/>
            <person name="Talag J."/>
            <person name="Welchert J."/>
            <person name="Wing R.A."/>
        </authorList>
    </citation>
    <scope>NUCLEOTIDE SEQUENCE [LARGE SCALE GENOMIC DNA]</scope>
</reference>
<evidence type="ECO:0000256" key="1">
    <source>
        <dbReference type="SAM" id="Phobius"/>
    </source>
</evidence>
<name>A0A0E0LGR5_ORYPU</name>
<evidence type="ECO:0000313" key="4">
    <source>
        <dbReference type="Proteomes" id="UP000026962"/>
    </source>
</evidence>
<accession>A0A0E0LGR5</accession>
<evidence type="ECO:0000259" key="2">
    <source>
        <dbReference type="Pfam" id="PF00149"/>
    </source>
</evidence>
<feature type="transmembrane region" description="Helical" evidence="1">
    <location>
        <begin position="69"/>
        <end position="87"/>
    </location>
</feature>
<dbReference type="GO" id="GO:0016787">
    <property type="term" value="F:hydrolase activity"/>
    <property type="evidence" value="ECO:0007669"/>
    <property type="project" value="InterPro"/>
</dbReference>
<dbReference type="PANTHER" id="PTHR34211:SF3">
    <property type="entry name" value="CALCINEURIN-LIKE METALLO-PHOSPHOESTERASE SUPERFAMILY PROTEIN"/>
    <property type="match status" value="1"/>
</dbReference>
<evidence type="ECO:0000313" key="3">
    <source>
        <dbReference type="EnsemblPlants" id="OPUNC07G02010.5"/>
    </source>
</evidence>
<dbReference type="EnsemblPlants" id="OPUNC07G02010.5">
    <property type="protein sequence ID" value="OPUNC07G02010.5"/>
    <property type="gene ID" value="OPUNC07G02010"/>
</dbReference>
<keyword evidence="1" id="KW-1133">Transmembrane helix</keyword>
<sequence length="766" mass="89002">MGREKLRKQRSGRLIESLKMERVRTILTHRYPYPHEHSRHLMIAVFAIWLFFVSSDNLQTLIMKLDKNFKWWSMYIAWIFLAALYHLPSFQSMGLDLRMNLSLFLSIYISSLIFLIVFHVIFLGLWYLGLVSRMAEKKPEMLTIIQNCALASNGSGYSNDISPVYSLWATFIGLYIANYVVERSTGWALTHPLTMSEYEKLKKQLKPDFEDMVPWYSGTSTDLFKTVFDLMVSVTLFVGRFDMRMMQAAMNKTPDESKSSDLFYDHLDGKDELWFDFIADTGDGGNSTYAVARLLAQPSLVIKSDGSRQTFPRGQLLLIGGDLAYPNPSSFSYERRFFCPFEYALQPPAWYKSEHIALEKPELPLGVSELRKYRGPQCFMIPGNHDWFDGLHTFMRYICHKSWLGGWFLPQKRSYFALKLPNGWWVFGLDQALHGDIDVYQFKFFAELCQQKVGESDSVILITHEPNWLLDWYWGDKTGTNVAYLIREYLKGRCKLRMAGDLHHYMRHSCIESKEPVHVQHLLVNGCGGAFLHPTHVFENFREFYGNKYETKVAYPSYDDSSRWYRKVESEHFPDPTGLRTRLEQWTFGLYPACIKYLMSAFDIPEVMAVTRSAICRKGIESLPRGGAIIYYVCVFLYFWVLSTPVVSLVFGSYLYICINWFHIHFDEAFSSLRIANYKAFTRFHIKKNGDLEVFTLAVDKVPKEWMLDPDWDMEPKEPFQMSYTRKFPSKWRAASGSDPTNAVRVVDHFVIPRTPPDSPTSGSAS</sequence>
<protein>
    <recommendedName>
        <fullName evidence="2">Calcineurin-like phosphoesterase domain-containing protein</fullName>
    </recommendedName>
</protein>
<dbReference type="AlphaFoldDB" id="A0A0E0LGR5"/>
<dbReference type="InterPro" id="IPR029052">
    <property type="entry name" value="Metallo-depent_PP-like"/>
</dbReference>
<feature type="transmembrane region" description="Helical" evidence="1">
    <location>
        <begin position="107"/>
        <end position="128"/>
    </location>
</feature>
<reference evidence="3" key="1">
    <citation type="submission" date="2015-04" db="UniProtKB">
        <authorList>
            <consortium name="EnsemblPlants"/>
        </authorList>
    </citation>
    <scope>IDENTIFICATION</scope>
</reference>
<dbReference type="SUPFAM" id="SSF56300">
    <property type="entry name" value="Metallo-dependent phosphatases"/>
    <property type="match status" value="1"/>
</dbReference>